<proteinExistence type="predicted"/>
<feature type="non-terminal residue" evidence="2">
    <location>
        <position position="1"/>
    </location>
</feature>
<dbReference type="PROSITE" id="PS01040">
    <property type="entry name" value="SBP_BACTERIAL_5"/>
    <property type="match status" value="1"/>
</dbReference>
<dbReference type="InterPro" id="IPR039424">
    <property type="entry name" value="SBP_5"/>
</dbReference>
<dbReference type="InterPro" id="IPR000914">
    <property type="entry name" value="SBP_5_dom"/>
</dbReference>
<dbReference type="GO" id="GO:0015833">
    <property type="term" value="P:peptide transport"/>
    <property type="evidence" value="ECO:0007669"/>
    <property type="project" value="TreeGrafter"/>
</dbReference>
<dbReference type="SUPFAM" id="SSF53850">
    <property type="entry name" value="Periplasmic binding protein-like II"/>
    <property type="match status" value="1"/>
</dbReference>
<dbReference type="Pfam" id="PF00496">
    <property type="entry name" value="SBP_bac_5"/>
    <property type="match status" value="1"/>
</dbReference>
<gene>
    <name evidence="2" type="ORF">S06H3_19978</name>
</gene>
<evidence type="ECO:0000259" key="1">
    <source>
        <dbReference type="Pfam" id="PF00496"/>
    </source>
</evidence>
<dbReference type="InterPro" id="IPR023765">
    <property type="entry name" value="SBP_5_CS"/>
</dbReference>
<dbReference type="PANTHER" id="PTHR30290:SF62">
    <property type="entry name" value="OLIGOPEPTIDE ABC TRANSPORTER, PERIPLASMIC OLIGOPEPTIDE-BINDING PROTEIN"/>
    <property type="match status" value="1"/>
</dbReference>
<comment type="caution">
    <text evidence="2">The sequence shown here is derived from an EMBL/GenBank/DDBJ whole genome shotgun (WGS) entry which is preliminary data.</text>
</comment>
<accession>X1LXF0</accession>
<reference evidence="2" key="1">
    <citation type="journal article" date="2014" name="Front. Microbiol.">
        <title>High frequency of phylogenetically diverse reductive dehalogenase-homologous genes in deep subseafloor sedimentary metagenomes.</title>
        <authorList>
            <person name="Kawai M."/>
            <person name="Futagami T."/>
            <person name="Toyoda A."/>
            <person name="Takaki Y."/>
            <person name="Nishi S."/>
            <person name="Hori S."/>
            <person name="Arai W."/>
            <person name="Tsubouchi T."/>
            <person name="Morono Y."/>
            <person name="Uchiyama I."/>
            <person name="Ito T."/>
            <person name="Fujiyama A."/>
            <person name="Inagaki F."/>
            <person name="Takami H."/>
        </authorList>
    </citation>
    <scope>NUCLEOTIDE SEQUENCE</scope>
    <source>
        <strain evidence="2">Expedition CK06-06</strain>
    </source>
</reference>
<dbReference type="Gene3D" id="3.40.190.10">
    <property type="entry name" value="Periplasmic binding protein-like II"/>
    <property type="match status" value="1"/>
</dbReference>
<dbReference type="EMBL" id="BARV01010291">
    <property type="protein sequence ID" value="GAI10451.1"/>
    <property type="molecule type" value="Genomic_DNA"/>
</dbReference>
<dbReference type="AlphaFoldDB" id="X1LXF0"/>
<organism evidence="2">
    <name type="scientific">marine sediment metagenome</name>
    <dbReference type="NCBI Taxonomy" id="412755"/>
    <lineage>
        <taxon>unclassified sequences</taxon>
        <taxon>metagenomes</taxon>
        <taxon>ecological metagenomes</taxon>
    </lineage>
</organism>
<name>X1LXF0_9ZZZZ</name>
<dbReference type="GO" id="GO:1904680">
    <property type="term" value="F:peptide transmembrane transporter activity"/>
    <property type="evidence" value="ECO:0007669"/>
    <property type="project" value="TreeGrafter"/>
</dbReference>
<sequence>KRSKKGIKMIKKLIRGLIVSGTICLLGVMPAIATQYSYIDIAKSKIGSIEIKKFNEAPELKVEVAAGELPSVEKRLPEEPLVLKPVEEIGQYGGKWRWPRIKPNELGAFLDYYAMERLVRYSPDFKKVFPNVAKDFKWSEDGKTVTFYLRKGMKWSDGVPFTADDFMFWYEDIILNDELTPAKPDLLKVAEELGKMEKIDDYTFKISFAKPYGAFTEKLAGWWVPFLRAPKHYLKQFHPKYTPIEEIEKQMKKEGFDTWVNLFYHHYGALRNDPKLPVITAWQ</sequence>
<evidence type="ECO:0000313" key="2">
    <source>
        <dbReference type="EMBL" id="GAI10451.1"/>
    </source>
</evidence>
<dbReference type="PANTHER" id="PTHR30290">
    <property type="entry name" value="PERIPLASMIC BINDING COMPONENT OF ABC TRANSPORTER"/>
    <property type="match status" value="1"/>
</dbReference>
<protein>
    <recommendedName>
        <fullName evidence="1">Solute-binding protein family 5 domain-containing protein</fullName>
    </recommendedName>
</protein>
<feature type="non-terminal residue" evidence="2">
    <location>
        <position position="283"/>
    </location>
</feature>
<feature type="domain" description="Solute-binding protein family 5" evidence="1">
    <location>
        <begin position="128"/>
        <end position="227"/>
    </location>
</feature>